<feature type="region of interest" description="Disordered" evidence="1">
    <location>
        <begin position="566"/>
        <end position="589"/>
    </location>
</feature>
<dbReference type="PANTHER" id="PTHR40940">
    <property type="entry name" value="PROTEIN BATD-RELATED"/>
    <property type="match status" value="1"/>
</dbReference>
<keyword evidence="2" id="KW-1133">Transmembrane helix</keyword>
<dbReference type="AlphaFoldDB" id="A0A3B0W1M1"/>
<evidence type="ECO:0000256" key="2">
    <source>
        <dbReference type="SAM" id="Phobius"/>
    </source>
</evidence>
<dbReference type="Pfam" id="PF13584">
    <property type="entry name" value="BatD"/>
    <property type="match status" value="1"/>
</dbReference>
<dbReference type="InterPro" id="IPR025738">
    <property type="entry name" value="BatD"/>
</dbReference>
<dbReference type="EMBL" id="UOFB01000074">
    <property type="protein sequence ID" value="VAW45162.1"/>
    <property type="molecule type" value="Genomic_DNA"/>
</dbReference>
<accession>A0A3B0W1M1</accession>
<keyword evidence="2" id="KW-0472">Membrane</keyword>
<feature type="transmembrane region" description="Helical" evidence="2">
    <location>
        <begin position="433"/>
        <end position="453"/>
    </location>
</feature>
<gene>
    <name evidence="3" type="ORF">MNBD_GAMMA04-2212</name>
</gene>
<proteinExistence type="predicted"/>
<dbReference type="PANTHER" id="PTHR40940:SF1">
    <property type="entry name" value="PROTEIN BATD"/>
    <property type="match status" value="1"/>
</dbReference>
<organism evidence="3">
    <name type="scientific">hydrothermal vent metagenome</name>
    <dbReference type="NCBI Taxonomy" id="652676"/>
    <lineage>
        <taxon>unclassified sequences</taxon>
        <taxon>metagenomes</taxon>
        <taxon>ecological metagenomes</taxon>
    </lineage>
</organism>
<protein>
    <submittedName>
        <fullName evidence="3">Aerotolerance protein BatD</fullName>
    </submittedName>
</protein>
<sequence>MVNNNRMKKNSTPKYPLRKSKSQWMMFLILMILPLLGFAKTLSVSTDRQTVEMGDIITLIIQADFQTRGSQLDLDRLNDQFEVLGRQQNNQISIINGQFSSNTQWRITLLAKQIGELTVPPLRIEDVESKPYKIKVIPAHKKSTNDRGRYFLDTSLSKEKVYVQEEVLYSLKFYFLGAFQGNIRPPVFENSLTVTLKEQDIYGKQINGKHYTVYEWLYAVYPQQSGQLVIKGPVFSGIHQYRNQQKGIQEVAKTQTLTVLPEPIKLKKSPNDPWLPATSLRLSQKWQSLPNTLRVGDSITRTLILDAQGLRASQVPTLSFKNNAEFKIYNDQPITEETLTEQGINSQLQQTQTLILTQSGQITLPEQQVNWFNTQTQKMETAILSSRTLTILPALNAPSSNTNNTVTPTTTNQETSHTQTNNTAENVSRETSLLWPVISTLLSLAWLITLILWRKQVKRLKAQQHKTENKTNHPVQKMPQKHTLCNPNSTLTPRAFYHELRAVLQQDHRIHSFSELNDHALKDAINQLEKHLFYQADLADSTLATICEGLNKLTKKNSTPEYPLLSKLNSPCPPPSHKKSKLASLYGSS</sequence>
<evidence type="ECO:0000256" key="1">
    <source>
        <dbReference type="SAM" id="MobiDB-lite"/>
    </source>
</evidence>
<evidence type="ECO:0000313" key="3">
    <source>
        <dbReference type="EMBL" id="VAW45162.1"/>
    </source>
</evidence>
<reference evidence="3" key="1">
    <citation type="submission" date="2018-06" db="EMBL/GenBank/DDBJ databases">
        <authorList>
            <person name="Zhirakovskaya E."/>
        </authorList>
    </citation>
    <scope>NUCLEOTIDE SEQUENCE</scope>
</reference>
<keyword evidence="2" id="KW-0812">Transmembrane</keyword>
<feature type="compositionally biased region" description="Low complexity" evidence="1">
    <location>
        <begin position="401"/>
        <end position="423"/>
    </location>
</feature>
<feature type="region of interest" description="Disordered" evidence="1">
    <location>
        <begin position="395"/>
        <end position="424"/>
    </location>
</feature>
<name>A0A3B0W1M1_9ZZZZ</name>